<evidence type="ECO:0000313" key="1">
    <source>
        <dbReference type="EMBL" id="KAL2060314.1"/>
    </source>
</evidence>
<comment type="caution">
    <text evidence="1">The sequence shown here is derived from an EMBL/GenBank/DDBJ whole genome shotgun (WGS) entry which is preliminary data.</text>
</comment>
<accession>A0ABR4BRM4</accession>
<gene>
    <name evidence="1" type="ORF">VTL71DRAFT_9709</name>
</gene>
<dbReference type="Proteomes" id="UP001595075">
    <property type="component" value="Unassembled WGS sequence"/>
</dbReference>
<organism evidence="1 2">
    <name type="scientific">Oculimacula yallundae</name>
    <dbReference type="NCBI Taxonomy" id="86028"/>
    <lineage>
        <taxon>Eukaryota</taxon>
        <taxon>Fungi</taxon>
        <taxon>Dikarya</taxon>
        <taxon>Ascomycota</taxon>
        <taxon>Pezizomycotina</taxon>
        <taxon>Leotiomycetes</taxon>
        <taxon>Helotiales</taxon>
        <taxon>Ploettnerulaceae</taxon>
        <taxon>Oculimacula</taxon>
    </lineage>
</organism>
<reference evidence="1 2" key="1">
    <citation type="journal article" date="2024" name="Commun. Biol.">
        <title>Comparative genomic analysis of thermophilic fungi reveals convergent evolutionary adaptations and gene losses.</title>
        <authorList>
            <person name="Steindorff A.S."/>
            <person name="Aguilar-Pontes M.V."/>
            <person name="Robinson A.J."/>
            <person name="Andreopoulos B."/>
            <person name="LaButti K."/>
            <person name="Kuo A."/>
            <person name="Mondo S."/>
            <person name="Riley R."/>
            <person name="Otillar R."/>
            <person name="Haridas S."/>
            <person name="Lipzen A."/>
            <person name="Grimwood J."/>
            <person name="Schmutz J."/>
            <person name="Clum A."/>
            <person name="Reid I.D."/>
            <person name="Moisan M.C."/>
            <person name="Butler G."/>
            <person name="Nguyen T.T.M."/>
            <person name="Dewar K."/>
            <person name="Conant G."/>
            <person name="Drula E."/>
            <person name="Henrissat B."/>
            <person name="Hansel C."/>
            <person name="Singer S."/>
            <person name="Hutchinson M.I."/>
            <person name="de Vries R.P."/>
            <person name="Natvig D.O."/>
            <person name="Powell A.J."/>
            <person name="Tsang A."/>
            <person name="Grigoriev I.V."/>
        </authorList>
    </citation>
    <scope>NUCLEOTIDE SEQUENCE [LARGE SCALE GENOMIC DNA]</scope>
    <source>
        <strain evidence="1 2">CBS 494.80</strain>
    </source>
</reference>
<proteinExistence type="predicted"/>
<evidence type="ECO:0000313" key="2">
    <source>
        <dbReference type="Proteomes" id="UP001595075"/>
    </source>
</evidence>
<dbReference type="EMBL" id="JAZHXI010000023">
    <property type="protein sequence ID" value="KAL2060314.1"/>
    <property type="molecule type" value="Genomic_DNA"/>
</dbReference>
<name>A0ABR4BRM4_9HELO</name>
<protein>
    <submittedName>
        <fullName evidence="1">Uncharacterized protein</fullName>
    </submittedName>
</protein>
<keyword evidence="2" id="KW-1185">Reference proteome</keyword>
<sequence>MPNGIVFSIVYVTETDVSAGLNEDSSETTDAKYTEQQQ</sequence>